<keyword evidence="1" id="KW-0472">Membrane</keyword>
<dbReference type="GeneID" id="41338628"/>
<dbReference type="Gene3D" id="3.30.70.270">
    <property type="match status" value="1"/>
</dbReference>
<sequence>MFIKSMIKGLFFNMNPLFERNKHDIIRYNKQLIPIAFIFSLVTILIPMFFSLFRPSMLETLPAYLVIFSVFILLLILFNFKPFHEKPLVFAYTFGIVFFIFVVYLSIDRFQSRPAGTALIFFVVAPIIFVDKPYKINIYLVLMFIIHTILSFQYKTFDIASVDLLNTFISLVAGMLFGRIFLVTRLKNFDIHRALLIERETDFLTGLPNRRSLFEYAQKDTFKAYNYMGLMMFDIDRFKKYNDNYGHLNGDQVLTEFARLLEVFSKTYPVKFYRYGGEEFIGITYNLDKLEIINLANHIKMDTFKLKVPFEQITTSIGVTVTDKTDNIDINDLIEQADKALYSGKNSGRNKVIFYEKK</sequence>
<dbReference type="GO" id="GO:0043709">
    <property type="term" value="P:cell adhesion involved in single-species biofilm formation"/>
    <property type="evidence" value="ECO:0007669"/>
    <property type="project" value="TreeGrafter"/>
</dbReference>
<dbReference type="PROSITE" id="PS50887">
    <property type="entry name" value="GGDEF"/>
    <property type="match status" value="1"/>
</dbReference>
<feature type="domain" description="GGDEF" evidence="2">
    <location>
        <begin position="226"/>
        <end position="357"/>
    </location>
</feature>
<proteinExistence type="predicted"/>
<dbReference type="InterPro" id="IPR029787">
    <property type="entry name" value="Nucleotide_cyclase"/>
</dbReference>
<dbReference type="NCBIfam" id="TIGR00254">
    <property type="entry name" value="GGDEF"/>
    <property type="match status" value="1"/>
</dbReference>
<dbReference type="Pfam" id="PF00990">
    <property type="entry name" value="GGDEF"/>
    <property type="match status" value="1"/>
</dbReference>
<dbReference type="InterPro" id="IPR050469">
    <property type="entry name" value="Diguanylate_Cyclase"/>
</dbReference>
<dbReference type="GO" id="GO:1902201">
    <property type="term" value="P:negative regulation of bacterial-type flagellum-dependent cell motility"/>
    <property type="evidence" value="ECO:0007669"/>
    <property type="project" value="TreeGrafter"/>
</dbReference>
<name>A0A553IIS6_ACHLA</name>
<feature type="transmembrane region" description="Helical" evidence="1">
    <location>
        <begin position="164"/>
        <end position="183"/>
    </location>
</feature>
<keyword evidence="1" id="KW-0812">Transmembrane</keyword>
<dbReference type="GO" id="GO:0005886">
    <property type="term" value="C:plasma membrane"/>
    <property type="evidence" value="ECO:0007669"/>
    <property type="project" value="TreeGrafter"/>
</dbReference>
<dbReference type="RefSeq" id="WP_012242398.1">
    <property type="nucleotide sequence ID" value="NZ_JACAOE010000001.1"/>
</dbReference>
<evidence type="ECO:0000313" key="4">
    <source>
        <dbReference type="Proteomes" id="UP000315938"/>
    </source>
</evidence>
<organism evidence="3 4">
    <name type="scientific">Acholeplasma laidlawii</name>
    <dbReference type="NCBI Taxonomy" id="2148"/>
    <lineage>
        <taxon>Bacteria</taxon>
        <taxon>Bacillati</taxon>
        <taxon>Mycoplasmatota</taxon>
        <taxon>Mollicutes</taxon>
        <taxon>Acholeplasmatales</taxon>
        <taxon>Acholeplasmataceae</taxon>
        <taxon>Acholeplasma</taxon>
    </lineage>
</organism>
<dbReference type="InterPro" id="IPR000160">
    <property type="entry name" value="GGDEF_dom"/>
</dbReference>
<feature type="transmembrane region" description="Helical" evidence="1">
    <location>
        <begin position="62"/>
        <end position="80"/>
    </location>
</feature>
<dbReference type="SUPFAM" id="SSF55073">
    <property type="entry name" value="Nucleotide cyclase"/>
    <property type="match status" value="1"/>
</dbReference>
<dbReference type="Proteomes" id="UP000315938">
    <property type="component" value="Unassembled WGS sequence"/>
</dbReference>
<feature type="transmembrane region" description="Helical" evidence="1">
    <location>
        <begin position="32"/>
        <end position="50"/>
    </location>
</feature>
<dbReference type="AlphaFoldDB" id="A0A553IIS6"/>
<evidence type="ECO:0000259" key="2">
    <source>
        <dbReference type="PROSITE" id="PS50887"/>
    </source>
</evidence>
<reference evidence="3 4" key="1">
    <citation type="submission" date="2019-07" db="EMBL/GenBank/DDBJ databases">
        <title>Genome sequence of Acholeplasma laidlawii strain with increased resistance to erythromycin.</title>
        <authorList>
            <person name="Medvedeva E.S."/>
            <person name="Baranova N.B."/>
            <person name="Siniagina M.N."/>
            <person name="Mouzykantov A."/>
            <person name="Chernova O.A."/>
            <person name="Chernov V.M."/>
        </authorList>
    </citation>
    <scope>NUCLEOTIDE SEQUENCE [LARGE SCALE GENOMIC DNA]</scope>
    <source>
        <strain evidence="3 4">PG8REry</strain>
    </source>
</reference>
<feature type="transmembrane region" description="Helical" evidence="1">
    <location>
        <begin position="136"/>
        <end position="152"/>
    </location>
</feature>
<dbReference type="PANTHER" id="PTHR45138:SF9">
    <property type="entry name" value="DIGUANYLATE CYCLASE DGCM-RELATED"/>
    <property type="match status" value="1"/>
</dbReference>
<evidence type="ECO:0000313" key="3">
    <source>
        <dbReference type="EMBL" id="TRY00101.1"/>
    </source>
</evidence>
<protein>
    <submittedName>
        <fullName evidence="3">GGDEF domain-containing protein</fullName>
    </submittedName>
</protein>
<dbReference type="InterPro" id="IPR043128">
    <property type="entry name" value="Rev_trsase/Diguanyl_cyclase"/>
</dbReference>
<dbReference type="OMA" id="WESNFSF"/>
<dbReference type="CDD" id="cd01949">
    <property type="entry name" value="GGDEF"/>
    <property type="match status" value="1"/>
</dbReference>
<evidence type="ECO:0000256" key="1">
    <source>
        <dbReference type="SAM" id="Phobius"/>
    </source>
</evidence>
<comment type="caution">
    <text evidence="3">The sequence shown here is derived from an EMBL/GenBank/DDBJ whole genome shotgun (WGS) entry which is preliminary data.</text>
</comment>
<dbReference type="PANTHER" id="PTHR45138">
    <property type="entry name" value="REGULATORY COMPONENTS OF SENSORY TRANSDUCTION SYSTEM"/>
    <property type="match status" value="1"/>
</dbReference>
<dbReference type="GO" id="GO:0052621">
    <property type="term" value="F:diguanylate cyclase activity"/>
    <property type="evidence" value="ECO:0007669"/>
    <property type="project" value="TreeGrafter"/>
</dbReference>
<dbReference type="SMART" id="SM00267">
    <property type="entry name" value="GGDEF"/>
    <property type="match status" value="1"/>
</dbReference>
<keyword evidence="1" id="KW-1133">Transmembrane helix</keyword>
<feature type="transmembrane region" description="Helical" evidence="1">
    <location>
        <begin position="87"/>
        <end position="107"/>
    </location>
</feature>
<accession>A0A553IIS6</accession>
<dbReference type="EMBL" id="VKID01000001">
    <property type="protein sequence ID" value="TRY00101.1"/>
    <property type="molecule type" value="Genomic_DNA"/>
</dbReference>
<feature type="transmembrane region" description="Helical" evidence="1">
    <location>
        <begin position="113"/>
        <end position="129"/>
    </location>
</feature>
<gene>
    <name evidence="3" type="ORF">FNV44_03390</name>
</gene>